<dbReference type="FunFam" id="2.130.10.10:FF:000743">
    <property type="entry name" value="U3 small nucleolar RNA associated protein"/>
    <property type="match status" value="1"/>
</dbReference>
<proteinExistence type="inferred from homology"/>
<feature type="region of interest" description="Disordered" evidence="8">
    <location>
        <begin position="500"/>
        <end position="530"/>
    </location>
</feature>
<name>A0A1L9SK20_9EURO</name>
<dbReference type="CDD" id="cd00200">
    <property type="entry name" value="WD40"/>
    <property type="match status" value="1"/>
</dbReference>
<dbReference type="OrthoDB" id="10249065at2759"/>
<dbReference type="Proteomes" id="UP000184188">
    <property type="component" value="Unassembled WGS sequence"/>
</dbReference>
<evidence type="ECO:0000256" key="2">
    <source>
        <dbReference type="ARBA" id="ARBA00005649"/>
    </source>
</evidence>
<dbReference type="PROSITE" id="PS50082">
    <property type="entry name" value="WD_REPEATS_2"/>
    <property type="match status" value="3"/>
</dbReference>
<dbReference type="SUPFAM" id="SSF50978">
    <property type="entry name" value="WD40 repeat-like"/>
    <property type="match status" value="1"/>
</dbReference>
<evidence type="ECO:0000256" key="1">
    <source>
        <dbReference type="ARBA" id="ARBA00004604"/>
    </source>
</evidence>
<evidence type="ECO:0000256" key="6">
    <source>
        <dbReference type="ARBA" id="ARBA00023274"/>
    </source>
</evidence>
<dbReference type="InterPro" id="IPR051733">
    <property type="entry name" value="WD_repeat_DCAF13/WDSOF1"/>
</dbReference>
<evidence type="ECO:0000259" key="9">
    <source>
        <dbReference type="Pfam" id="PF04158"/>
    </source>
</evidence>
<dbReference type="RefSeq" id="XP_022582089.1">
    <property type="nucleotide sequence ID" value="XM_022726977.1"/>
</dbReference>
<comment type="similarity">
    <text evidence="2">Belongs to the WD repeat DCAF13/WDSOF1 family.</text>
</comment>
<dbReference type="EMBL" id="KV878340">
    <property type="protein sequence ID" value="OJJ47579.1"/>
    <property type="molecule type" value="Genomic_DNA"/>
</dbReference>
<sequence>MATTSSGCTIVSRRWSTIEGASRSWAGQGGCVVAAAPRPAANQGCFSDWQRKSKKKPGNFVCPPSTRISCCLFLSLTTPKSSIMKIKALSRPSASQQTPGTAVVRQPRNLDPAQHPFERAREYTRALTATKLERMFAAPFLGQIGDGHVDGIYTMAKDPGSLERFASGSGDGVVKVWDLNTREEVWNTQAHENIVKGLCWTPERKLLSCASDRTVKLFDPYNSSPESPPLATYLGQSAFTGITHHRNLPSFAASSSVISIYDLSRPSSTASQTLHWPTSTDTITSVAFNQTETSILGSTALDRSVVLYDLRTSSPVAKVILRLASNALAWNPMEAFNFAVANEDHNAYIFDMRKLDRALNVLKNHVAAVMDVEFSPTGEELVTASYDRTVRLWNRAKGHSRDVYHTKRMQRVFSAKFTPDNKYVLSGSDDGSIRLWRANASDRSGVKSARQRAKLEYDQALIKRYSHMPEIRRIRRHRHVPKSVKKAGEIKKEELAAIKRREENVRKHSKKGSLPARQSEREKMILTTEK</sequence>
<dbReference type="PANTHER" id="PTHR22851:SF0">
    <property type="entry name" value="DDB1- AND CUL4-ASSOCIATED FACTOR 13"/>
    <property type="match status" value="1"/>
</dbReference>
<dbReference type="InterPro" id="IPR007287">
    <property type="entry name" value="Sof1"/>
</dbReference>
<dbReference type="PANTHER" id="PTHR22851">
    <property type="entry name" value="U3 SMALL NUCLEOLAR RNA U3 SNORNA ASSOCIATED PROTEIN"/>
    <property type="match status" value="1"/>
</dbReference>
<evidence type="ECO:0000256" key="3">
    <source>
        <dbReference type="ARBA" id="ARBA00022574"/>
    </source>
</evidence>
<dbReference type="InterPro" id="IPR020472">
    <property type="entry name" value="WD40_PAC1"/>
</dbReference>
<dbReference type="STRING" id="1073090.A0A1L9SK20"/>
<evidence type="ECO:0000313" key="11">
    <source>
        <dbReference type="Proteomes" id="UP000184188"/>
    </source>
</evidence>
<evidence type="ECO:0000256" key="7">
    <source>
        <dbReference type="PROSITE-ProRule" id="PRU00221"/>
    </source>
</evidence>
<feature type="repeat" description="WD" evidence="7">
    <location>
        <begin position="405"/>
        <end position="446"/>
    </location>
</feature>
<gene>
    <name evidence="10" type="ORF">ASPZODRAFT_1717715</name>
</gene>
<dbReference type="GO" id="GO:0032040">
    <property type="term" value="C:small-subunit processome"/>
    <property type="evidence" value="ECO:0007669"/>
    <property type="project" value="TreeGrafter"/>
</dbReference>
<keyword evidence="4" id="KW-0677">Repeat</keyword>
<keyword evidence="6" id="KW-0687">Ribonucleoprotein</keyword>
<feature type="compositionally biased region" description="Basic and acidic residues" evidence="8">
    <location>
        <begin position="518"/>
        <end position="530"/>
    </location>
</feature>
<dbReference type="AlphaFoldDB" id="A0A1L9SK20"/>
<keyword evidence="3 7" id="KW-0853">WD repeat</keyword>
<keyword evidence="5" id="KW-0539">Nucleus</keyword>
<evidence type="ECO:0000256" key="5">
    <source>
        <dbReference type="ARBA" id="ARBA00023242"/>
    </source>
</evidence>
<dbReference type="VEuPathDB" id="FungiDB:ASPZODRAFT_1717715"/>
<dbReference type="Gene3D" id="2.130.10.10">
    <property type="entry name" value="YVTN repeat-like/Quinoprotein amine dehydrogenase"/>
    <property type="match status" value="2"/>
</dbReference>
<dbReference type="GO" id="GO:0000462">
    <property type="term" value="P:maturation of SSU-rRNA from tricistronic rRNA transcript (SSU-rRNA, 5.8S rRNA, LSU-rRNA)"/>
    <property type="evidence" value="ECO:0007669"/>
    <property type="project" value="TreeGrafter"/>
</dbReference>
<dbReference type="PRINTS" id="PR00320">
    <property type="entry name" value="GPROTEINBRPT"/>
</dbReference>
<dbReference type="PROSITE" id="PS50294">
    <property type="entry name" value="WD_REPEATS_REGION"/>
    <property type="match status" value="3"/>
</dbReference>
<dbReference type="InterPro" id="IPR036322">
    <property type="entry name" value="WD40_repeat_dom_sf"/>
</dbReference>
<feature type="domain" description="Sof1-like protein" evidence="9">
    <location>
        <begin position="438"/>
        <end position="525"/>
    </location>
</feature>
<dbReference type="InterPro" id="IPR001680">
    <property type="entry name" value="WD40_rpt"/>
</dbReference>
<dbReference type="Pfam" id="PF00400">
    <property type="entry name" value="WD40"/>
    <property type="match status" value="4"/>
</dbReference>
<feature type="repeat" description="WD" evidence="7">
    <location>
        <begin position="362"/>
        <end position="394"/>
    </location>
</feature>
<evidence type="ECO:0000256" key="8">
    <source>
        <dbReference type="SAM" id="MobiDB-lite"/>
    </source>
</evidence>
<evidence type="ECO:0000313" key="10">
    <source>
        <dbReference type="EMBL" id="OJJ47579.1"/>
    </source>
</evidence>
<organism evidence="10 11">
    <name type="scientific">Penicilliopsis zonata CBS 506.65</name>
    <dbReference type="NCBI Taxonomy" id="1073090"/>
    <lineage>
        <taxon>Eukaryota</taxon>
        <taxon>Fungi</taxon>
        <taxon>Dikarya</taxon>
        <taxon>Ascomycota</taxon>
        <taxon>Pezizomycotina</taxon>
        <taxon>Eurotiomycetes</taxon>
        <taxon>Eurotiomycetidae</taxon>
        <taxon>Eurotiales</taxon>
        <taxon>Aspergillaceae</taxon>
        <taxon>Penicilliopsis</taxon>
    </lineage>
</organism>
<keyword evidence="11" id="KW-1185">Reference proteome</keyword>
<comment type="subcellular location">
    <subcellularLocation>
        <location evidence="1">Nucleus</location>
        <location evidence="1">Nucleolus</location>
    </subcellularLocation>
</comment>
<reference evidence="11" key="1">
    <citation type="journal article" date="2017" name="Genome Biol.">
        <title>Comparative genomics reveals high biological diversity and specific adaptations in the industrially and medically important fungal genus Aspergillus.</title>
        <authorList>
            <person name="de Vries R.P."/>
            <person name="Riley R."/>
            <person name="Wiebenga A."/>
            <person name="Aguilar-Osorio G."/>
            <person name="Amillis S."/>
            <person name="Uchima C.A."/>
            <person name="Anderluh G."/>
            <person name="Asadollahi M."/>
            <person name="Askin M."/>
            <person name="Barry K."/>
            <person name="Battaglia E."/>
            <person name="Bayram O."/>
            <person name="Benocci T."/>
            <person name="Braus-Stromeyer S.A."/>
            <person name="Caldana C."/>
            <person name="Canovas D."/>
            <person name="Cerqueira G.C."/>
            <person name="Chen F."/>
            <person name="Chen W."/>
            <person name="Choi C."/>
            <person name="Clum A."/>
            <person name="Dos Santos R.A."/>
            <person name="Damasio A.R."/>
            <person name="Diallinas G."/>
            <person name="Emri T."/>
            <person name="Fekete E."/>
            <person name="Flipphi M."/>
            <person name="Freyberg S."/>
            <person name="Gallo A."/>
            <person name="Gournas C."/>
            <person name="Habgood R."/>
            <person name="Hainaut M."/>
            <person name="Harispe M.L."/>
            <person name="Henrissat B."/>
            <person name="Hilden K.S."/>
            <person name="Hope R."/>
            <person name="Hossain A."/>
            <person name="Karabika E."/>
            <person name="Karaffa L."/>
            <person name="Karanyi Z."/>
            <person name="Krasevec N."/>
            <person name="Kuo A."/>
            <person name="Kusch H."/>
            <person name="LaButti K."/>
            <person name="Lagendijk E.L."/>
            <person name="Lapidus A."/>
            <person name="Levasseur A."/>
            <person name="Lindquist E."/>
            <person name="Lipzen A."/>
            <person name="Logrieco A.F."/>
            <person name="MacCabe A."/>
            <person name="Maekelae M.R."/>
            <person name="Malavazi I."/>
            <person name="Melin P."/>
            <person name="Meyer V."/>
            <person name="Mielnichuk N."/>
            <person name="Miskei M."/>
            <person name="Molnar A.P."/>
            <person name="Mule G."/>
            <person name="Ngan C.Y."/>
            <person name="Orejas M."/>
            <person name="Orosz E."/>
            <person name="Ouedraogo J.P."/>
            <person name="Overkamp K.M."/>
            <person name="Park H.-S."/>
            <person name="Perrone G."/>
            <person name="Piumi F."/>
            <person name="Punt P.J."/>
            <person name="Ram A.F."/>
            <person name="Ramon A."/>
            <person name="Rauscher S."/>
            <person name="Record E."/>
            <person name="Riano-Pachon D.M."/>
            <person name="Robert V."/>
            <person name="Roehrig J."/>
            <person name="Ruller R."/>
            <person name="Salamov A."/>
            <person name="Salih N.S."/>
            <person name="Samson R.A."/>
            <person name="Sandor E."/>
            <person name="Sanguinetti M."/>
            <person name="Schuetze T."/>
            <person name="Sepcic K."/>
            <person name="Shelest E."/>
            <person name="Sherlock G."/>
            <person name="Sophianopoulou V."/>
            <person name="Squina F.M."/>
            <person name="Sun H."/>
            <person name="Susca A."/>
            <person name="Todd R.B."/>
            <person name="Tsang A."/>
            <person name="Unkles S.E."/>
            <person name="van de Wiele N."/>
            <person name="van Rossen-Uffink D."/>
            <person name="Oliveira J.V."/>
            <person name="Vesth T.C."/>
            <person name="Visser J."/>
            <person name="Yu J.-H."/>
            <person name="Zhou M."/>
            <person name="Andersen M.R."/>
            <person name="Archer D.B."/>
            <person name="Baker S.E."/>
            <person name="Benoit I."/>
            <person name="Brakhage A.A."/>
            <person name="Braus G.H."/>
            <person name="Fischer R."/>
            <person name="Frisvad J.C."/>
            <person name="Goldman G.H."/>
            <person name="Houbraken J."/>
            <person name="Oakley B."/>
            <person name="Pocsi I."/>
            <person name="Scazzocchio C."/>
            <person name="Seiboth B."/>
            <person name="vanKuyk P.A."/>
            <person name="Wortman J."/>
            <person name="Dyer P.S."/>
            <person name="Grigoriev I.V."/>
        </authorList>
    </citation>
    <scope>NUCLEOTIDE SEQUENCE [LARGE SCALE GENOMIC DNA]</scope>
    <source>
        <strain evidence="11">CBS 506.65</strain>
    </source>
</reference>
<dbReference type="GeneID" id="34613441"/>
<dbReference type="InterPro" id="IPR015943">
    <property type="entry name" value="WD40/YVTN_repeat-like_dom_sf"/>
</dbReference>
<accession>A0A1L9SK20</accession>
<dbReference type="Pfam" id="PF04158">
    <property type="entry name" value="Sof1"/>
    <property type="match status" value="1"/>
</dbReference>
<evidence type="ECO:0000256" key="4">
    <source>
        <dbReference type="ARBA" id="ARBA00022737"/>
    </source>
</evidence>
<feature type="repeat" description="WD" evidence="7">
    <location>
        <begin position="145"/>
        <end position="187"/>
    </location>
</feature>
<protein>
    <recommendedName>
        <fullName evidence="9">Sof1-like protein domain-containing protein</fullName>
    </recommendedName>
</protein>
<dbReference type="FunFam" id="2.130.10.10:FF:000657">
    <property type="entry name" value="U3 small nucleolar RNA associated protein"/>
    <property type="match status" value="1"/>
</dbReference>
<dbReference type="SMART" id="SM00320">
    <property type="entry name" value="WD40"/>
    <property type="match status" value="6"/>
</dbReference>